<reference evidence="1" key="2">
    <citation type="journal article" date="2022" name="New Phytol.">
        <title>Evolutionary transition to the ectomycorrhizal habit in the genomes of a hyperdiverse lineage of mushroom-forming fungi.</title>
        <authorList>
            <person name="Looney B."/>
            <person name="Miyauchi S."/>
            <person name="Morin E."/>
            <person name="Drula E."/>
            <person name="Courty P.E."/>
            <person name="Kohler A."/>
            <person name="Kuo A."/>
            <person name="LaButti K."/>
            <person name="Pangilinan J."/>
            <person name="Lipzen A."/>
            <person name="Riley R."/>
            <person name="Andreopoulos W."/>
            <person name="He G."/>
            <person name="Johnson J."/>
            <person name="Nolan M."/>
            <person name="Tritt A."/>
            <person name="Barry K.W."/>
            <person name="Grigoriev I.V."/>
            <person name="Nagy L.G."/>
            <person name="Hibbett D."/>
            <person name="Henrissat B."/>
            <person name="Matheny P.B."/>
            <person name="Labbe J."/>
            <person name="Martin F.M."/>
        </authorList>
    </citation>
    <scope>NUCLEOTIDE SEQUENCE</scope>
    <source>
        <strain evidence="1">HHB10654</strain>
    </source>
</reference>
<gene>
    <name evidence="1" type="ORF">BV25DRAFT_1992617</name>
</gene>
<name>A0ACB8SXA1_9AGAM</name>
<accession>A0ACB8SXA1</accession>
<keyword evidence="2" id="KW-1185">Reference proteome</keyword>
<evidence type="ECO:0000313" key="1">
    <source>
        <dbReference type="EMBL" id="KAI0060812.1"/>
    </source>
</evidence>
<evidence type="ECO:0000313" key="2">
    <source>
        <dbReference type="Proteomes" id="UP000814140"/>
    </source>
</evidence>
<comment type="caution">
    <text evidence="1">The sequence shown here is derived from an EMBL/GenBank/DDBJ whole genome shotgun (WGS) entry which is preliminary data.</text>
</comment>
<dbReference type="EMBL" id="MU277216">
    <property type="protein sequence ID" value="KAI0060812.1"/>
    <property type="molecule type" value="Genomic_DNA"/>
</dbReference>
<sequence length="501" mass="54494">MCPITETTPSSDDMHALYPLSAATNWPSDYNLPSRPPRRGNSTVRCVPDGSEAIWTEDLKIALIEALQIYPPMGRHRMRNPHSDGNHQDGHPSSLGRCQLIQAYMKQKTGKTRTRKQISSRLQRLRRLHNGEPKMMELLRVVAEPPDYSALMGPPAGRAATPTQSSINSSRISSPSTDLELQAVEPSASEDGSVPRAHDDHSWQGDLRQDNLAGFSTSLDRHLSSNCAAPSMSRRRFDSALPMLSRQVQLPLASDYLHPPALYNGYLGQSSALYSAPEQLSFHSLLPGSGEGNWNPITPVDQVAHTPNEPPEISRSVRRGYSRVHFLEKGAGYFHIPDTAATATFQEQGAARSSVPFIPTRTSPLHPSRVPNDSFPPSPMIGFPGQAGTQFLESSPRGVFDDILRGHVAHSPYLSHLAPQLPRRLSYSEALRVASSSSSIASRSPLPTVQRFGDAVSHSFAPQELASPALIKSSSPSDLSYGSNDSSLGSHNNISPSDSSP</sequence>
<organism evidence="1 2">
    <name type="scientific">Artomyces pyxidatus</name>
    <dbReference type="NCBI Taxonomy" id="48021"/>
    <lineage>
        <taxon>Eukaryota</taxon>
        <taxon>Fungi</taxon>
        <taxon>Dikarya</taxon>
        <taxon>Basidiomycota</taxon>
        <taxon>Agaricomycotina</taxon>
        <taxon>Agaricomycetes</taxon>
        <taxon>Russulales</taxon>
        <taxon>Auriscalpiaceae</taxon>
        <taxon>Artomyces</taxon>
    </lineage>
</organism>
<dbReference type="Proteomes" id="UP000814140">
    <property type="component" value="Unassembled WGS sequence"/>
</dbReference>
<reference evidence="1" key="1">
    <citation type="submission" date="2021-03" db="EMBL/GenBank/DDBJ databases">
        <authorList>
            <consortium name="DOE Joint Genome Institute"/>
            <person name="Ahrendt S."/>
            <person name="Looney B.P."/>
            <person name="Miyauchi S."/>
            <person name="Morin E."/>
            <person name="Drula E."/>
            <person name="Courty P.E."/>
            <person name="Chicoki N."/>
            <person name="Fauchery L."/>
            <person name="Kohler A."/>
            <person name="Kuo A."/>
            <person name="Labutti K."/>
            <person name="Pangilinan J."/>
            <person name="Lipzen A."/>
            <person name="Riley R."/>
            <person name="Andreopoulos W."/>
            <person name="He G."/>
            <person name="Johnson J."/>
            <person name="Barry K.W."/>
            <person name="Grigoriev I.V."/>
            <person name="Nagy L."/>
            <person name="Hibbett D."/>
            <person name="Henrissat B."/>
            <person name="Matheny P.B."/>
            <person name="Labbe J."/>
            <person name="Martin F."/>
        </authorList>
    </citation>
    <scope>NUCLEOTIDE SEQUENCE</scope>
    <source>
        <strain evidence="1">HHB10654</strain>
    </source>
</reference>
<protein>
    <submittedName>
        <fullName evidence="1">Uncharacterized protein</fullName>
    </submittedName>
</protein>
<proteinExistence type="predicted"/>